<dbReference type="NCBIfam" id="TIGR03447">
    <property type="entry name" value="mycothiol_MshC"/>
    <property type="match status" value="1"/>
</dbReference>
<evidence type="ECO:0000256" key="2">
    <source>
        <dbReference type="ARBA" id="ARBA00007723"/>
    </source>
</evidence>
<keyword evidence="8 10" id="KW-0067">ATP-binding</keyword>
<evidence type="ECO:0000256" key="10">
    <source>
        <dbReference type="HAMAP-Rule" id="MF_01697"/>
    </source>
</evidence>
<feature type="binding site" evidence="10">
    <location>
        <position position="43"/>
    </location>
    <ligand>
        <name>Zn(2+)</name>
        <dbReference type="ChEBI" id="CHEBI:29105"/>
    </ligand>
</feature>
<evidence type="ECO:0000259" key="11">
    <source>
        <dbReference type="Pfam" id="PF01406"/>
    </source>
</evidence>
<dbReference type="GO" id="GO:0004817">
    <property type="term" value="F:cysteine-tRNA ligase activity"/>
    <property type="evidence" value="ECO:0007669"/>
    <property type="project" value="TreeGrafter"/>
</dbReference>
<dbReference type="Proteomes" id="UP000246050">
    <property type="component" value="Unassembled WGS sequence"/>
</dbReference>
<feature type="binding site" evidence="10">
    <location>
        <position position="58"/>
    </location>
    <ligand>
        <name>L-cysteinyl-5'-AMP</name>
        <dbReference type="ChEBI" id="CHEBI:144924"/>
    </ligand>
</feature>
<dbReference type="AlphaFoldDB" id="A0A317D7U0"/>
<dbReference type="CDD" id="cd00672">
    <property type="entry name" value="CysRS_core"/>
    <property type="match status" value="1"/>
</dbReference>
<evidence type="ECO:0000256" key="7">
    <source>
        <dbReference type="ARBA" id="ARBA00022833"/>
    </source>
</evidence>
<feature type="binding site" evidence="10">
    <location>
        <position position="256"/>
    </location>
    <ligand>
        <name>Zn(2+)</name>
        <dbReference type="ChEBI" id="CHEBI:29105"/>
    </ligand>
</feature>
<dbReference type="GO" id="GO:0005829">
    <property type="term" value="C:cytosol"/>
    <property type="evidence" value="ECO:0007669"/>
    <property type="project" value="TreeGrafter"/>
</dbReference>
<name>A0A317D7U0_9ACTN</name>
<feature type="short sequence motif" description="'ERGGDP' region" evidence="10">
    <location>
        <begin position="186"/>
        <end position="191"/>
    </location>
</feature>
<dbReference type="OrthoDB" id="9815130at2"/>
<dbReference type="HAMAP" id="MF_01697">
    <property type="entry name" value="MshC"/>
    <property type="match status" value="1"/>
</dbReference>
<dbReference type="RefSeq" id="WP_109804440.1">
    <property type="nucleotide sequence ID" value="NZ_QGKS01000341.1"/>
</dbReference>
<dbReference type="PANTHER" id="PTHR10890">
    <property type="entry name" value="CYSTEINYL-TRNA SYNTHETASE"/>
    <property type="match status" value="1"/>
</dbReference>
<keyword evidence="5 10" id="KW-0479">Metal-binding</keyword>
<feature type="domain" description="tRNA synthetases class I catalytic" evidence="11">
    <location>
        <begin position="36"/>
        <end position="337"/>
    </location>
</feature>
<comment type="caution">
    <text evidence="12">The sequence shown here is derived from an EMBL/GenBank/DDBJ whole genome shotgun (WGS) entry which is preliminary data.</text>
</comment>
<dbReference type="GO" id="GO:0006423">
    <property type="term" value="P:cysteinyl-tRNA aminoacylation"/>
    <property type="evidence" value="ECO:0007669"/>
    <property type="project" value="TreeGrafter"/>
</dbReference>
<accession>A0A317D7U0</accession>
<keyword evidence="4 10" id="KW-0436">Ligase</keyword>
<dbReference type="InterPro" id="IPR017812">
    <property type="entry name" value="Mycothiol_ligase_MshC"/>
</dbReference>
<organism evidence="12 13">
    <name type="scientific">Micromonospora sicca</name>
    <dbReference type="NCBI Taxonomy" id="2202420"/>
    <lineage>
        <taxon>Bacteria</taxon>
        <taxon>Bacillati</taxon>
        <taxon>Actinomycetota</taxon>
        <taxon>Actinomycetes</taxon>
        <taxon>Micromonosporales</taxon>
        <taxon>Micromonosporaceae</taxon>
        <taxon>Micromonospora</taxon>
    </lineage>
</organism>
<keyword evidence="6 10" id="KW-0547">Nucleotide-binding</keyword>
<evidence type="ECO:0000313" key="13">
    <source>
        <dbReference type="Proteomes" id="UP000246050"/>
    </source>
</evidence>
<dbReference type="EC" id="6.3.1.13" evidence="10"/>
<dbReference type="GO" id="GO:0010125">
    <property type="term" value="P:mycothiol biosynthetic process"/>
    <property type="evidence" value="ECO:0007669"/>
    <property type="project" value="UniProtKB-UniRule"/>
</dbReference>
<feature type="short sequence motif" description="'HIGH' region" evidence="10">
    <location>
        <begin position="45"/>
        <end position="55"/>
    </location>
</feature>
<feature type="binding site" evidence="10">
    <location>
        <begin position="81"/>
        <end position="83"/>
    </location>
    <ligand>
        <name>L-cysteinyl-5'-AMP</name>
        <dbReference type="ChEBI" id="CHEBI:144924"/>
    </ligand>
</feature>
<feature type="binding site" evidence="10">
    <location>
        <begin position="249"/>
        <end position="251"/>
    </location>
    <ligand>
        <name>L-cysteinyl-5'-AMP</name>
        <dbReference type="ChEBI" id="CHEBI:144924"/>
    </ligand>
</feature>
<dbReference type="EMBL" id="QGKS01000341">
    <property type="protein sequence ID" value="PWR10951.1"/>
    <property type="molecule type" value="Genomic_DNA"/>
</dbReference>
<comment type="subunit">
    <text evidence="3 10">Monomer.</text>
</comment>
<dbReference type="InterPro" id="IPR014729">
    <property type="entry name" value="Rossmann-like_a/b/a_fold"/>
</dbReference>
<dbReference type="SUPFAM" id="SSF52374">
    <property type="entry name" value="Nucleotidylyl transferase"/>
    <property type="match status" value="1"/>
</dbReference>
<protein>
    <recommendedName>
        <fullName evidence="10">L-cysteine:1D-myo-inositol 2-amino-2-deoxy-alpha-D-glucopyranoside ligase</fullName>
        <shortName evidence="10">L-Cys:GlcN-Ins ligase</shortName>
        <ecNumber evidence="10">6.3.1.13</ecNumber>
    </recommendedName>
    <alternativeName>
        <fullName evidence="10">Mycothiol ligase</fullName>
        <shortName evidence="10">MSH ligase</shortName>
    </alternativeName>
</protein>
<dbReference type="PRINTS" id="PR00983">
    <property type="entry name" value="TRNASYNTHCYS"/>
</dbReference>
<feature type="binding site" evidence="10">
    <location>
        <position position="227"/>
    </location>
    <ligand>
        <name>L-cysteinyl-5'-AMP</name>
        <dbReference type="ChEBI" id="CHEBI:144924"/>
    </ligand>
</feature>
<evidence type="ECO:0000256" key="3">
    <source>
        <dbReference type="ARBA" id="ARBA00011245"/>
    </source>
</evidence>
<gene>
    <name evidence="10" type="primary">mshC</name>
    <name evidence="12" type="ORF">DKT69_27785</name>
</gene>
<dbReference type="InterPro" id="IPR032678">
    <property type="entry name" value="tRNA-synt_1_cat_dom"/>
</dbReference>
<dbReference type="PANTHER" id="PTHR10890:SF3">
    <property type="entry name" value="CYSTEINE--TRNA LIGASE, CYTOPLASMIC"/>
    <property type="match status" value="1"/>
</dbReference>
<reference evidence="12 13" key="1">
    <citation type="submission" date="2018-05" db="EMBL/GenBank/DDBJ databases">
        <title>Micromonosporas from Atacama Desert.</title>
        <authorList>
            <person name="Carro L."/>
            <person name="Golinska P."/>
            <person name="Klenk H.-P."/>
            <person name="Goodfellow M."/>
        </authorList>
    </citation>
    <scope>NUCLEOTIDE SEQUENCE [LARGE SCALE GENOMIC DNA]</scope>
    <source>
        <strain evidence="12 13">4G51</strain>
    </source>
</reference>
<dbReference type="GO" id="GO:0035446">
    <property type="term" value="F:cysteine-glucosaminylinositol ligase activity"/>
    <property type="evidence" value="ECO:0007669"/>
    <property type="project" value="UniProtKB-UniRule"/>
</dbReference>
<keyword evidence="7 10" id="KW-0862">Zinc</keyword>
<dbReference type="GO" id="GO:0008270">
    <property type="term" value="F:zinc ion binding"/>
    <property type="evidence" value="ECO:0007669"/>
    <property type="project" value="UniProtKB-UniRule"/>
</dbReference>
<dbReference type="Pfam" id="PF01406">
    <property type="entry name" value="tRNA-synt_1e"/>
    <property type="match status" value="1"/>
</dbReference>
<sequence>MESWVGHEVPRLPGVGVPLRLYDSARQGVQSSEPDGAASMYVCGITPYDATHLGHAATMITFDLVQRMWRDAGVTVRYVQNVTDIDDPLLERAERDGEDWKVLAMRETALFREDMEALRIIPPAHYVGAVESIPDIADKVLVLLKDGAAYRLDDGTGDVYFDISAAPAFGYESNLTREQMLEIFPERGGDPDRAGKRDPLDPLLWRGAREGEPSWPGGELGAGRPGWHIECAVIALNLLGDRIDVQGGGNDLLFPHHECSAAHAERLTGQAPFADHYVHAGMIGLDGEKMSKSKGNLVFVSRLRADRVDPMAVRLALISGHYRADRSWTEDLLVTAQERLARWRRAAAVPAGPSGATLLAGVRARLADDLDTPGALAVADEWAAQALAGVADDAQGPTLFADTVDALLGIRL</sequence>
<proteinExistence type="inferred from homology"/>
<feature type="binding site" evidence="10">
    <location>
        <begin position="43"/>
        <end position="46"/>
    </location>
    <ligand>
        <name>L-cysteinyl-5'-AMP</name>
        <dbReference type="ChEBI" id="CHEBI:144924"/>
    </ligand>
</feature>
<comment type="function">
    <text evidence="1 10">Catalyzes the ATP-dependent condensation of GlcN-Ins and L-cysteine to form L-Cys-GlcN-Ins.</text>
</comment>
<feature type="binding site" evidence="10">
    <location>
        <position position="283"/>
    </location>
    <ligand>
        <name>L-cysteinyl-5'-AMP</name>
        <dbReference type="ChEBI" id="CHEBI:144924"/>
    </ligand>
</feature>
<evidence type="ECO:0000256" key="4">
    <source>
        <dbReference type="ARBA" id="ARBA00022598"/>
    </source>
</evidence>
<dbReference type="FunFam" id="3.40.50.620:FF:000134">
    <property type="entry name" value="L-cysteine:1D-myo-inositol 2-amino-2-deoxy-alpha-D-glucopyranoside ligase"/>
    <property type="match status" value="1"/>
</dbReference>
<comment type="similarity">
    <text evidence="2 10">Belongs to the class-I aminoacyl-tRNA synthetase family. MshC subfamily.</text>
</comment>
<evidence type="ECO:0000256" key="1">
    <source>
        <dbReference type="ARBA" id="ARBA00003679"/>
    </source>
</evidence>
<evidence type="ECO:0000256" key="6">
    <source>
        <dbReference type="ARBA" id="ARBA00022741"/>
    </source>
</evidence>
<comment type="cofactor">
    <cofactor evidence="10">
        <name>Zn(2+)</name>
        <dbReference type="ChEBI" id="CHEBI:29105"/>
    </cofactor>
    <text evidence="10">Binds 1 zinc ion per subunit.</text>
</comment>
<feature type="binding site" evidence="10">
    <location>
        <position position="231"/>
    </location>
    <ligand>
        <name>Zn(2+)</name>
        <dbReference type="ChEBI" id="CHEBI:29105"/>
    </ligand>
</feature>
<dbReference type="GO" id="GO:0005524">
    <property type="term" value="F:ATP binding"/>
    <property type="evidence" value="ECO:0007669"/>
    <property type="project" value="UniProtKB-KW"/>
</dbReference>
<dbReference type="Gene3D" id="3.40.50.620">
    <property type="entry name" value="HUPs"/>
    <property type="match status" value="1"/>
</dbReference>
<evidence type="ECO:0000256" key="8">
    <source>
        <dbReference type="ARBA" id="ARBA00022840"/>
    </source>
</evidence>
<evidence type="ECO:0000256" key="5">
    <source>
        <dbReference type="ARBA" id="ARBA00022723"/>
    </source>
</evidence>
<feature type="short sequence motif" description="'KMSKS' region" evidence="10">
    <location>
        <begin position="289"/>
        <end position="293"/>
    </location>
</feature>
<evidence type="ECO:0000313" key="12">
    <source>
        <dbReference type="EMBL" id="PWR10951.1"/>
    </source>
</evidence>
<comment type="catalytic activity">
    <reaction evidence="9 10">
        <text>1D-myo-inositol 2-amino-2-deoxy-alpha-D-glucopyranoside + L-cysteine + ATP = 1D-myo-inositol 2-(L-cysteinylamino)-2-deoxy-alpha-D-glucopyranoside + AMP + diphosphate + H(+)</text>
        <dbReference type="Rhea" id="RHEA:26176"/>
        <dbReference type="ChEBI" id="CHEBI:15378"/>
        <dbReference type="ChEBI" id="CHEBI:30616"/>
        <dbReference type="ChEBI" id="CHEBI:33019"/>
        <dbReference type="ChEBI" id="CHEBI:35235"/>
        <dbReference type="ChEBI" id="CHEBI:58886"/>
        <dbReference type="ChEBI" id="CHEBI:58887"/>
        <dbReference type="ChEBI" id="CHEBI:456215"/>
        <dbReference type="EC" id="6.3.1.13"/>
    </reaction>
</comment>
<dbReference type="InterPro" id="IPR024909">
    <property type="entry name" value="Cys-tRNA/MSH_ligase"/>
</dbReference>
<evidence type="ECO:0000256" key="9">
    <source>
        <dbReference type="ARBA" id="ARBA00048350"/>
    </source>
</evidence>
<dbReference type="Gene3D" id="1.20.120.640">
    <property type="entry name" value="Anticodon-binding domain of a subclass of class I aminoacyl-tRNA synthetases"/>
    <property type="match status" value="1"/>
</dbReference>